<dbReference type="Proteomes" id="UP000238322">
    <property type="component" value="Unassembled WGS sequence"/>
</dbReference>
<accession>A0A2S8FQR5</accession>
<reference evidence="1 2" key="1">
    <citation type="submission" date="2018-02" db="EMBL/GenBank/DDBJ databases">
        <title>Comparative genomes isolates from brazilian mangrove.</title>
        <authorList>
            <person name="Araujo J.E."/>
            <person name="Taketani R.G."/>
            <person name="Silva M.C.P."/>
            <person name="Loureco M.V."/>
            <person name="Andreote F.D."/>
        </authorList>
    </citation>
    <scope>NUCLEOTIDE SEQUENCE [LARGE SCALE GENOMIC DNA]</scope>
    <source>
        <strain evidence="1 2">Hex-1 MGV</strain>
    </source>
</reference>
<protein>
    <submittedName>
        <fullName evidence="1">Uncharacterized protein</fullName>
    </submittedName>
</protein>
<comment type="caution">
    <text evidence="1">The sequence shown here is derived from an EMBL/GenBank/DDBJ whole genome shotgun (WGS) entry which is preliminary data.</text>
</comment>
<evidence type="ECO:0000313" key="1">
    <source>
        <dbReference type="EMBL" id="PQO34525.1"/>
    </source>
</evidence>
<sequence>MAGQLKYQVRISCAPFIGDEWCINPLADVTNPTDTKMYAAFHAVFFDDNGKLVGCCQQDAEMEPNDGPTQLGSLVLRGPEQELLKASQFKIVIYESDKRIGSEAIDTASTLELVGRDGKVITKLDELDSSTTSVGNINQIHLTAAVAFEDAKEKSRNTHLNPKGKAEYSLYLDTRHRPVTIMKSSGDNEMYDRWEVDAEFDPRKRVPGVSADPYFALFDADGELIACVGSPSVGQLVAPEDLLLSTKKLDMVAYETIRE</sequence>
<dbReference type="AlphaFoldDB" id="A0A2S8FQR5"/>
<dbReference type="EMBL" id="PUHY01000010">
    <property type="protein sequence ID" value="PQO34525.1"/>
    <property type="molecule type" value="Genomic_DNA"/>
</dbReference>
<organism evidence="1 2">
    <name type="scientific">Blastopirellula marina</name>
    <dbReference type="NCBI Taxonomy" id="124"/>
    <lineage>
        <taxon>Bacteria</taxon>
        <taxon>Pseudomonadati</taxon>
        <taxon>Planctomycetota</taxon>
        <taxon>Planctomycetia</taxon>
        <taxon>Pirellulales</taxon>
        <taxon>Pirellulaceae</taxon>
        <taxon>Blastopirellula</taxon>
    </lineage>
</organism>
<gene>
    <name evidence="1" type="ORF">C5Y83_13490</name>
</gene>
<name>A0A2S8FQR5_9BACT</name>
<proteinExistence type="predicted"/>
<evidence type="ECO:0000313" key="2">
    <source>
        <dbReference type="Proteomes" id="UP000238322"/>
    </source>
</evidence>